<keyword evidence="4" id="KW-0808">Transferase</keyword>
<comment type="subcellular location">
    <subcellularLocation>
        <location evidence="1">Cell membrane</location>
        <topology evidence="1">Multi-pass membrane protein</topology>
    </subcellularLocation>
</comment>
<feature type="transmembrane region" description="Helical" evidence="8">
    <location>
        <begin position="171"/>
        <end position="192"/>
    </location>
</feature>
<evidence type="ECO:0000256" key="1">
    <source>
        <dbReference type="ARBA" id="ARBA00004651"/>
    </source>
</evidence>
<keyword evidence="6 8" id="KW-1133">Transmembrane helix</keyword>
<evidence type="ECO:0000313" key="11">
    <source>
        <dbReference type="Proteomes" id="UP001519363"/>
    </source>
</evidence>
<keyword evidence="7 8" id="KW-0472">Membrane</keyword>
<evidence type="ECO:0000256" key="5">
    <source>
        <dbReference type="ARBA" id="ARBA00022692"/>
    </source>
</evidence>
<feature type="domain" description="Glycosyltransferase RgtA/B/C/D-like" evidence="9">
    <location>
        <begin position="61"/>
        <end position="221"/>
    </location>
</feature>
<proteinExistence type="predicted"/>
<organism evidence="10 11">
    <name type="scientific">Crossiella equi</name>
    <dbReference type="NCBI Taxonomy" id="130796"/>
    <lineage>
        <taxon>Bacteria</taxon>
        <taxon>Bacillati</taxon>
        <taxon>Actinomycetota</taxon>
        <taxon>Actinomycetes</taxon>
        <taxon>Pseudonocardiales</taxon>
        <taxon>Pseudonocardiaceae</taxon>
        <taxon>Crossiella</taxon>
    </lineage>
</organism>
<feature type="transmembrane region" description="Helical" evidence="8">
    <location>
        <begin position="204"/>
        <end position="223"/>
    </location>
</feature>
<reference evidence="10 11" key="1">
    <citation type="submission" date="2021-03" db="EMBL/GenBank/DDBJ databases">
        <title>Sequencing the genomes of 1000 actinobacteria strains.</title>
        <authorList>
            <person name="Klenk H.-P."/>
        </authorList>
    </citation>
    <scope>NUCLEOTIDE SEQUENCE [LARGE SCALE GENOMIC DNA]</scope>
    <source>
        <strain evidence="10 11">DSM 44580</strain>
    </source>
</reference>
<keyword evidence="3" id="KW-0328">Glycosyltransferase</keyword>
<name>A0ABS5ACD7_9PSEU</name>
<dbReference type="Pfam" id="PF13231">
    <property type="entry name" value="PMT_2"/>
    <property type="match status" value="1"/>
</dbReference>
<protein>
    <submittedName>
        <fullName evidence="10">4-amino-4-deoxy-L-arabinose transferase-like glycosyltransferase</fullName>
    </submittedName>
</protein>
<comment type="caution">
    <text evidence="10">The sequence shown here is derived from an EMBL/GenBank/DDBJ whole genome shotgun (WGS) entry which is preliminary data.</text>
</comment>
<accession>A0ABS5ACD7</accession>
<evidence type="ECO:0000256" key="4">
    <source>
        <dbReference type="ARBA" id="ARBA00022679"/>
    </source>
</evidence>
<keyword evidence="11" id="KW-1185">Reference proteome</keyword>
<feature type="transmembrane region" description="Helical" evidence="8">
    <location>
        <begin position="21"/>
        <end position="41"/>
    </location>
</feature>
<evidence type="ECO:0000256" key="2">
    <source>
        <dbReference type="ARBA" id="ARBA00022475"/>
    </source>
</evidence>
<evidence type="ECO:0000313" key="10">
    <source>
        <dbReference type="EMBL" id="MBP2473967.1"/>
    </source>
</evidence>
<dbReference type="InterPro" id="IPR038731">
    <property type="entry name" value="RgtA/B/C-like"/>
</dbReference>
<dbReference type="InterPro" id="IPR050297">
    <property type="entry name" value="LipidA_mod_glycosyltrf_83"/>
</dbReference>
<dbReference type="PANTHER" id="PTHR33908:SF11">
    <property type="entry name" value="MEMBRANE PROTEIN"/>
    <property type="match status" value="1"/>
</dbReference>
<feature type="transmembrane region" description="Helical" evidence="8">
    <location>
        <begin position="81"/>
        <end position="102"/>
    </location>
</feature>
<keyword evidence="2" id="KW-1003">Cell membrane</keyword>
<evidence type="ECO:0000256" key="7">
    <source>
        <dbReference type="ARBA" id="ARBA00023136"/>
    </source>
</evidence>
<dbReference type="Proteomes" id="UP001519363">
    <property type="component" value="Unassembled WGS sequence"/>
</dbReference>
<dbReference type="EMBL" id="JAGIOO010000001">
    <property type="protein sequence ID" value="MBP2473967.1"/>
    <property type="molecule type" value="Genomic_DNA"/>
</dbReference>
<dbReference type="PANTHER" id="PTHR33908">
    <property type="entry name" value="MANNOSYLTRANSFERASE YKCB-RELATED"/>
    <property type="match status" value="1"/>
</dbReference>
<evidence type="ECO:0000256" key="3">
    <source>
        <dbReference type="ARBA" id="ARBA00022676"/>
    </source>
</evidence>
<feature type="transmembrane region" description="Helical" evidence="8">
    <location>
        <begin position="114"/>
        <end position="133"/>
    </location>
</feature>
<evidence type="ECO:0000259" key="9">
    <source>
        <dbReference type="Pfam" id="PF13231"/>
    </source>
</evidence>
<gene>
    <name evidence="10" type="ORF">JOF53_002839</name>
</gene>
<keyword evidence="5 8" id="KW-0812">Transmembrane</keyword>
<evidence type="ECO:0000256" key="6">
    <source>
        <dbReference type="ARBA" id="ARBA00022989"/>
    </source>
</evidence>
<feature type="transmembrane region" description="Helical" evidence="8">
    <location>
        <begin position="279"/>
        <end position="298"/>
    </location>
</feature>
<feature type="transmembrane region" description="Helical" evidence="8">
    <location>
        <begin position="335"/>
        <end position="354"/>
    </location>
</feature>
<sequence length="498" mass="53320">MQVLERRHEVSALPEFARGPVSAVAGVLAAALLAVSGRYGYFGDELYFIAAGRHLDWGYADQGPLLPLLAWLMDSLAPGSLTVLHLPSVLFAVATTVVTALLARELGGQRRAQFLAALVCAGCPFTLGNGHLASTNGPDVLMWALAGWLLVRWVRTRADGVLLWLGPVTAVALQAKFLIVGFWLAAGLAALVFGPRDLLTRPKLWLAAGFTVLVTLPSLWWQAGHGWPQLGMTGQIAGEGELMSGGALGFLPFALFTAGLLTGVVLLVFGLLRLLRAPALRPYAFLGWAFLGVVALFLATGGRPYYVCGLFPVLWAAGAVEASRLRLAAWWRWSLTVPAALVSAAAMVFIGLPLRPVESAAGRGSTDFIATHSVGWEELADQVAAAHRNAPPGTAVITNGYWTASALAYFGPARGLPDPYSRSRGYWYFGTPPESAHSVLFVGRAQELLARNFTEVRQVGVVDTRLGGNTAAQDTPLYLATGRTRSWARLWPEMRKLA</sequence>
<evidence type="ECO:0000256" key="8">
    <source>
        <dbReference type="SAM" id="Phobius"/>
    </source>
</evidence>
<dbReference type="RefSeq" id="WP_209706935.1">
    <property type="nucleotide sequence ID" value="NZ_JAGIOO010000001.1"/>
</dbReference>
<feature type="transmembrane region" description="Helical" evidence="8">
    <location>
        <begin position="250"/>
        <end position="272"/>
    </location>
</feature>